<evidence type="ECO:0000259" key="3">
    <source>
        <dbReference type="Pfam" id="PF11954"/>
    </source>
</evidence>
<dbReference type="OrthoDB" id="9793489at2"/>
<dbReference type="Gene3D" id="3.40.710.10">
    <property type="entry name" value="DD-peptidase/beta-lactamase superfamily"/>
    <property type="match status" value="1"/>
</dbReference>
<feature type="chain" id="PRO_5017303463" evidence="1">
    <location>
        <begin position="26"/>
        <end position="549"/>
    </location>
</feature>
<comment type="caution">
    <text evidence="4">The sequence shown here is derived from an EMBL/GenBank/DDBJ whole genome shotgun (WGS) entry which is preliminary data.</text>
</comment>
<sequence length="549" mass="61617">MKIKLKRNLCLLLLGFLSFAVLGQAYETAFDALLKEQQDSSGPGKVVLVAKDGEVIYKKAFGKANLELDVEMDTEHVFRLGSITKQFTAAAILKLAEEGKLSLKDDITKFIKDYPVHGHAITLEHLLAHTSGIRNYTNLPQFTAEVRKKDYNPEELINFFKDEPMDFSPGEKHAYSNSGYILLGRVIEIVSGKMYGEYIDAAFFQPLGMKNSFYDYSSKLIPKRIPGYQKKGNTYENSDYLSMTLPYAAGSLVSTVEDLFIWNEAVMGDFVLSTKSREKAHAAQVLNNGKIIDYGLGWRLGNVQGSPSIKHGGLVNGFTSNALYLPDGKIFVAVLSNCDCTRSLDVLASKMAAIVLGKPYQWKEIELSNKQLESYKGVYESEYEGQKMISLQDGDLMYFNRGGSKSKIHPLGKDQFRLGNSLTVLQFKRNSDKNRASFELKGLGLPVKYDRTSSGTIPTLKAIQIPSDALERYTGEYRFPSKFIFVVVIEGNKLYGQVGRDKKEIVPYKENKFFAKEIDARIIFSLDKDGKIIGLTKIQNDKMYAEKIK</sequence>
<proteinExistence type="predicted"/>
<feature type="domain" description="Beta-lactamase-related" evidence="2">
    <location>
        <begin position="30"/>
        <end position="339"/>
    </location>
</feature>
<dbReference type="Pfam" id="PF11954">
    <property type="entry name" value="DUF3471"/>
    <property type="match status" value="1"/>
</dbReference>
<dbReference type="InterPro" id="IPR021860">
    <property type="entry name" value="Peptidase_S12_Pab87-rel_C"/>
</dbReference>
<evidence type="ECO:0000313" key="4">
    <source>
        <dbReference type="EMBL" id="RKN81160.1"/>
    </source>
</evidence>
<reference evidence="4 5" key="1">
    <citation type="submission" date="2018-10" db="EMBL/GenBank/DDBJ databases">
        <title>Ulvibacterium marinum gen. nov., sp. nov., a novel marine bacterium of the family Flavobacteriaceae, isolated from a culture of the green alga Ulva prolifera.</title>
        <authorList>
            <person name="Zhang Z."/>
        </authorList>
    </citation>
    <scope>NUCLEOTIDE SEQUENCE [LARGE SCALE GENOMIC DNA]</scope>
    <source>
        <strain evidence="4 5">CCMM003</strain>
    </source>
</reference>
<dbReference type="SUPFAM" id="SSF56601">
    <property type="entry name" value="beta-lactamase/transpeptidase-like"/>
    <property type="match status" value="1"/>
</dbReference>
<gene>
    <name evidence="4" type="ORF">D7Z94_09460</name>
</gene>
<evidence type="ECO:0000259" key="2">
    <source>
        <dbReference type="Pfam" id="PF00144"/>
    </source>
</evidence>
<dbReference type="InterPro" id="IPR012338">
    <property type="entry name" value="Beta-lactam/transpept-like"/>
</dbReference>
<feature type="domain" description="Peptidase S12 Pab87-related C-terminal" evidence="3">
    <location>
        <begin position="461"/>
        <end position="536"/>
    </location>
</feature>
<accession>A0A3B0C7L6</accession>
<protein>
    <submittedName>
        <fullName evidence="4">Serine hydrolase</fullName>
    </submittedName>
</protein>
<dbReference type="Proteomes" id="UP000276603">
    <property type="component" value="Unassembled WGS sequence"/>
</dbReference>
<keyword evidence="4" id="KW-0378">Hydrolase</keyword>
<feature type="signal peptide" evidence="1">
    <location>
        <begin position="1"/>
        <end position="25"/>
    </location>
</feature>
<dbReference type="RefSeq" id="WP_120711317.1">
    <property type="nucleotide sequence ID" value="NZ_RBCJ01000002.1"/>
</dbReference>
<evidence type="ECO:0000313" key="5">
    <source>
        <dbReference type="Proteomes" id="UP000276603"/>
    </source>
</evidence>
<keyword evidence="5" id="KW-1185">Reference proteome</keyword>
<dbReference type="InterPro" id="IPR050491">
    <property type="entry name" value="AmpC-like"/>
</dbReference>
<dbReference type="InterPro" id="IPR001466">
    <property type="entry name" value="Beta-lactam-related"/>
</dbReference>
<dbReference type="PANTHER" id="PTHR46825">
    <property type="entry name" value="D-ALANYL-D-ALANINE-CARBOXYPEPTIDASE/ENDOPEPTIDASE AMPH"/>
    <property type="match status" value="1"/>
</dbReference>
<dbReference type="GO" id="GO:0016787">
    <property type="term" value="F:hydrolase activity"/>
    <property type="evidence" value="ECO:0007669"/>
    <property type="project" value="UniProtKB-KW"/>
</dbReference>
<organism evidence="4 5">
    <name type="scientific">Ulvibacterium marinum</name>
    <dbReference type="NCBI Taxonomy" id="2419782"/>
    <lineage>
        <taxon>Bacteria</taxon>
        <taxon>Pseudomonadati</taxon>
        <taxon>Bacteroidota</taxon>
        <taxon>Flavobacteriia</taxon>
        <taxon>Flavobacteriales</taxon>
        <taxon>Flavobacteriaceae</taxon>
        <taxon>Ulvibacterium</taxon>
    </lineage>
</organism>
<dbReference type="Pfam" id="PF00144">
    <property type="entry name" value="Beta-lactamase"/>
    <property type="match status" value="1"/>
</dbReference>
<name>A0A3B0C7L6_9FLAO</name>
<dbReference type="AlphaFoldDB" id="A0A3B0C7L6"/>
<dbReference type="PANTHER" id="PTHR46825:SF9">
    <property type="entry name" value="BETA-LACTAMASE-RELATED DOMAIN-CONTAINING PROTEIN"/>
    <property type="match status" value="1"/>
</dbReference>
<dbReference type="EMBL" id="RBCJ01000002">
    <property type="protein sequence ID" value="RKN81160.1"/>
    <property type="molecule type" value="Genomic_DNA"/>
</dbReference>
<evidence type="ECO:0000256" key="1">
    <source>
        <dbReference type="SAM" id="SignalP"/>
    </source>
</evidence>
<keyword evidence="1" id="KW-0732">Signal</keyword>